<proteinExistence type="predicted"/>
<dbReference type="EMBL" id="BARW01004848">
    <property type="protein sequence ID" value="GAI67138.1"/>
    <property type="molecule type" value="Genomic_DNA"/>
</dbReference>
<dbReference type="AlphaFoldDB" id="X1QG04"/>
<feature type="non-terminal residue" evidence="1">
    <location>
        <position position="1"/>
    </location>
</feature>
<dbReference type="InterPro" id="IPR028082">
    <property type="entry name" value="Peripla_BP_I"/>
</dbReference>
<reference evidence="1" key="1">
    <citation type="journal article" date="2014" name="Front. Microbiol.">
        <title>High frequency of phylogenetically diverse reductive dehalogenase-homologous genes in deep subseafloor sedimentary metagenomes.</title>
        <authorList>
            <person name="Kawai M."/>
            <person name="Futagami T."/>
            <person name="Toyoda A."/>
            <person name="Takaki Y."/>
            <person name="Nishi S."/>
            <person name="Hori S."/>
            <person name="Arai W."/>
            <person name="Tsubouchi T."/>
            <person name="Morono Y."/>
            <person name="Uchiyama I."/>
            <person name="Ito T."/>
            <person name="Fujiyama A."/>
            <person name="Inagaki F."/>
            <person name="Takami H."/>
        </authorList>
    </citation>
    <scope>NUCLEOTIDE SEQUENCE</scope>
    <source>
        <strain evidence="1">Expedition CK06-06</strain>
    </source>
</reference>
<accession>X1QG04</accession>
<evidence type="ECO:0008006" key="2">
    <source>
        <dbReference type="Google" id="ProtNLM"/>
    </source>
</evidence>
<organism evidence="1">
    <name type="scientific">marine sediment metagenome</name>
    <dbReference type="NCBI Taxonomy" id="412755"/>
    <lineage>
        <taxon>unclassified sequences</taxon>
        <taxon>metagenomes</taxon>
        <taxon>ecological metagenomes</taxon>
    </lineage>
</organism>
<evidence type="ECO:0000313" key="1">
    <source>
        <dbReference type="EMBL" id="GAI67138.1"/>
    </source>
</evidence>
<dbReference type="Gene3D" id="3.40.50.2300">
    <property type="match status" value="1"/>
</dbReference>
<comment type="caution">
    <text evidence="1">The sequence shown here is derived from an EMBL/GenBank/DDBJ whole genome shotgun (WGS) entry which is preliminary data.</text>
</comment>
<name>X1QG04_9ZZZZ</name>
<protein>
    <recommendedName>
        <fullName evidence="2">Leucine-binding protein domain-containing protein</fullName>
    </recommendedName>
</protein>
<sequence length="104" mass="11546">LFCESFGKEPDYHSAVATACGVTYQLALEKASCLDREKVRDALVSLDAMTFYGRIKFNQEGVDIYNPMVAVQIQQGGVVTIWPEQLSTGSGRYPTPPWGEREPD</sequence>
<gene>
    <name evidence="1" type="ORF">S12H4_11016</name>
</gene>
<dbReference type="SUPFAM" id="SSF53822">
    <property type="entry name" value="Periplasmic binding protein-like I"/>
    <property type="match status" value="1"/>
</dbReference>